<sequence length="73" mass="8721">MALIAAKKIKDKEKIKLEIDKDIYSEIQQYCSWAGINEIDYFFEEAAQLIFSKDKDWKNHQRPSKNVKKRETI</sequence>
<dbReference type="Proteomes" id="UP000032430">
    <property type="component" value="Plasmid II"/>
</dbReference>
<evidence type="ECO:0000313" key="1">
    <source>
        <dbReference type="EMBL" id="CEG59237.1"/>
    </source>
</evidence>
<dbReference type="RefSeq" id="WP_045097831.1">
    <property type="nucleotide sequence ID" value="NZ_LN614828.1"/>
</dbReference>
<keyword evidence="2" id="KW-1185">Reference proteome</keyword>
<keyword evidence="1" id="KW-0614">Plasmid</keyword>
<dbReference type="HOGENOM" id="CLU_2720936_0_0_6"/>
<organism evidence="1 2">
    <name type="scientific">Legionella fallonii LLAP-10</name>
    <dbReference type="NCBI Taxonomy" id="1212491"/>
    <lineage>
        <taxon>Bacteria</taxon>
        <taxon>Pseudomonadati</taxon>
        <taxon>Pseudomonadota</taxon>
        <taxon>Gammaproteobacteria</taxon>
        <taxon>Legionellales</taxon>
        <taxon>Legionellaceae</taxon>
        <taxon>Legionella</taxon>
    </lineage>
</organism>
<dbReference type="KEGG" id="lfa:LFA_pA0134"/>
<name>A0A098GB80_9GAMM</name>
<gene>
    <name evidence="1" type="ORF">LFA_pA0134</name>
</gene>
<geneLocation type="plasmid" evidence="2">
    <name>LLAP10_pA</name>
</geneLocation>
<dbReference type="OrthoDB" id="5641080at2"/>
<dbReference type="AlphaFoldDB" id="A0A098GB80"/>
<protein>
    <submittedName>
        <fullName evidence="1">Uncharacterized protein</fullName>
    </submittedName>
</protein>
<proteinExistence type="predicted"/>
<dbReference type="EMBL" id="LN614828">
    <property type="protein sequence ID" value="CEG59237.1"/>
    <property type="molecule type" value="Genomic_DNA"/>
</dbReference>
<evidence type="ECO:0000313" key="2">
    <source>
        <dbReference type="Proteomes" id="UP000032430"/>
    </source>
</evidence>
<reference evidence="2" key="1">
    <citation type="submission" date="2014-09" db="EMBL/GenBank/DDBJ databases">
        <authorList>
            <person name="Gomez-Valero L."/>
        </authorList>
    </citation>
    <scope>NUCLEOTIDE SEQUENCE [LARGE SCALE GENOMIC DNA]</scope>
    <source>
        <strain evidence="2">ATCC700992</strain>
        <plasmid evidence="2">LLAP10_pA</plasmid>
    </source>
</reference>
<accession>A0A098GB80</accession>